<dbReference type="RefSeq" id="WP_336545415.1">
    <property type="nucleotide sequence ID" value="NZ_JBBBDM010000005.1"/>
</dbReference>
<gene>
    <name evidence="1" type="ORF">V8201_11865</name>
</gene>
<accession>A0ABU8H418</accession>
<reference evidence="1 2" key="1">
    <citation type="journal article" date="2013" name="Int. J. Syst. Evol. Microbiol.">
        <title>Sphingomonas kyungheensis sp. nov., a bacterium with ginsenoside-converting activity isolated from soil of a ginseng field.</title>
        <authorList>
            <person name="Son H.M."/>
            <person name="Yang J.E."/>
            <person name="Park Y."/>
            <person name="Han C.K."/>
            <person name="Kim S.G."/>
            <person name="Kook M."/>
            <person name="Yi T.H."/>
        </authorList>
    </citation>
    <scope>NUCLEOTIDE SEQUENCE [LARGE SCALE GENOMIC DNA]</scope>
    <source>
        <strain evidence="1 2">LMG 26582</strain>
    </source>
</reference>
<organism evidence="1 2">
    <name type="scientific">Sphingomonas kyungheensis</name>
    <dbReference type="NCBI Taxonomy" id="1069987"/>
    <lineage>
        <taxon>Bacteria</taxon>
        <taxon>Pseudomonadati</taxon>
        <taxon>Pseudomonadota</taxon>
        <taxon>Alphaproteobacteria</taxon>
        <taxon>Sphingomonadales</taxon>
        <taxon>Sphingomonadaceae</taxon>
        <taxon>Sphingomonas</taxon>
    </lineage>
</organism>
<name>A0ABU8H418_9SPHN</name>
<dbReference type="EMBL" id="JBBBDM010000005">
    <property type="protein sequence ID" value="MEI5687776.1"/>
    <property type="molecule type" value="Genomic_DNA"/>
</dbReference>
<comment type="caution">
    <text evidence="1">The sequence shown here is derived from an EMBL/GenBank/DDBJ whole genome shotgun (WGS) entry which is preliminary data.</text>
</comment>
<dbReference type="Proteomes" id="UP001367771">
    <property type="component" value="Unassembled WGS sequence"/>
</dbReference>
<protein>
    <submittedName>
        <fullName evidence="1">Uncharacterized protein</fullName>
    </submittedName>
</protein>
<evidence type="ECO:0000313" key="1">
    <source>
        <dbReference type="EMBL" id="MEI5687776.1"/>
    </source>
</evidence>
<keyword evidence="2" id="KW-1185">Reference proteome</keyword>
<proteinExistence type="predicted"/>
<sequence>MTPSFNADTIIKQIDAGMFRPMGNVVARALLEKIGFYHEIIVQHDKGAAIEWLPGTDELWTQIYALPVDQQGALRLVANLTQPEGELDGYSAELFLLWARQQKLSENDIGEAFGILVDGSYPL</sequence>
<evidence type="ECO:0000313" key="2">
    <source>
        <dbReference type="Proteomes" id="UP001367771"/>
    </source>
</evidence>